<name>A0A7H9AUV3_9FLAO</name>
<dbReference type="AlphaFoldDB" id="A0A7H9AUV3"/>
<dbReference type="EMBL" id="CP058595">
    <property type="protein sequence ID" value="QLG46975.1"/>
    <property type="molecule type" value="Genomic_DNA"/>
</dbReference>
<sequence length="304" mass="35023">MRILFLIVTLFAMTFSSYGQELDSVQKLLFNNFVKVFENEHFAIQDRVQQKVIHDEALYFLFKIVPKKEGNYFIKQVFEHKPGWGYKKNSILNVVKAVKKGTPRFFSGIEPSPFNSPTCWVGDTIVIPIFWNKNIVTSDFSKGEKTEREIYGKMDTVSTYNNRDRQLNWKITNMVNEVKVEGVSSSYAVHRHLKDETVSHNIRLKAIQPGKFILKIGAVRHKLMIYPKDRNITKTVTQVIGLQWEGKTTSYALPPGYSKSHFVPYGKLRVGDTIAFTFLSYVQAVNNPQNIDPTIIVQKLAFDE</sequence>
<dbReference type="Proteomes" id="UP000509302">
    <property type="component" value="Chromosome"/>
</dbReference>
<evidence type="ECO:0000313" key="1">
    <source>
        <dbReference type="EMBL" id="QLG46975.1"/>
    </source>
</evidence>
<proteinExistence type="predicted"/>
<dbReference type="KEGG" id="cagg:HYG79_16975"/>
<dbReference type="RefSeq" id="WP_179243253.1">
    <property type="nucleotide sequence ID" value="NZ_CP058595.1"/>
</dbReference>
<evidence type="ECO:0000313" key="2">
    <source>
        <dbReference type="Proteomes" id="UP000509302"/>
    </source>
</evidence>
<gene>
    <name evidence="1" type="ORF">HYG79_16975</name>
</gene>
<keyword evidence="2" id="KW-1185">Reference proteome</keyword>
<protein>
    <submittedName>
        <fullName evidence="1">Uncharacterized protein</fullName>
    </submittedName>
</protein>
<accession>A0A7H9AUV3</accession>
<reference evidence="1 2" key="1">
    <citation type="journal article" date="2006" name="Int. J. Syst. Evol. Microbiol.">
        <title>Costertonia aggregata gen. nov., sp. nov., a mesophilic marine bacterium of the family Flavobacteriaceae, isolated from a mature biofilm.</title>
        <authorList>
            <person name="Kwon K.K."/>
            <person name="Lee Y.K."/>
            <person name="Lee H.K."/>
        </authorList>
    </citation>
    <scope>NUCLEOTIDE SEQUENCE [LARGE SCALE GENOMIC DNA]</scope>
    <source>
        <strain evidence="1 2">KCCM 42265</strain>
    </source>
</reference>
<organism evidence="1 2">
    <name type="scientific">Costertonia aggregata</name>
    <dbReference type="NCBI Taxonomy" id="343403"/>
    <lineage>
        <taxon>Bacteria</taxon>
        <taxon>Pseudomonadati</taxon>
        <taxon>Bacteroidota</taxon>
        <taxon>Flavobacteriia</taxon>
        <taxon>Flavobacteriales</taxon>
        <taxon>Flavobacteriaceae</taxon>
        <taxon>Costertonia</taxon>
    </lineage>
</organism>